<gene>
    <name evidence="2" type="ORF">CLV58_11353</name>
</gene>
<dbReference type="Pfam" id="PF01833">
    <property type="entry name" value="TIG"/>
    <property type="match status" value="2"/>
</dbReference>
<dbReference type="RefSeq" id="WP_106138832.1">
    <property type="nucleotide sequence ID" value="NZ_PVTE01000013.1"/>
</dbReference>
<organism evidence="2 3">
    <name type="scientific">Spirosoma oryzae</name>
    <dbReference type="NCBI Taxonomy" id="1469603"/>
    <lineage>
        <taxon>Bacteria</taxon>
        <taxon>Pseudomonadati</taxon>
        <taxon>Bacteroidota</taxon>
        <taxon>Cytophagia</taxon>
        <taxon>Cytophagales</taxon>
        <taxon>Cytophagaceae</taxon>
        <taxon>Spirosoma</taxon>
    </lineage>
</organism>
<dbReference type="EMBL" id="PVTE01000013">
    <property type="protein sequence ID" value="PRY35925.1"/>
    <property type="molecule type" value="Genomic_DNA"/>
</dbReference>
<dbReference type="InterPro" id="IPR002909">
    <property type="entry name" value="IPT_dom"/>
</dbReference>
<protein>
    <submittedName>
        <fullName evidence="2">IPT/TIG domain-containing protein</fullName>
    </submittedName>
</protein>
<dbReference type="InterPro" id="IPR011042">
    <property type="entry name" value="6-blade_b-propeller_TolB-like"/>
</dbReference>
<comment type="caution">
    <text evidence="2">The sequence shown here is derived from an EMBL/GenBank/DDBJ whole genome shotgun (WGS) entry which is preliminary data.</text>
</comment>
<dbReference type="PANTHER" id="PTHR13833">
    <property type="match status" value="1"/>
</dbReference>
<dbReference type="SUPFAM" id="SSF81296">
    <property type="entry name" value="E set domains"/>
    <property type="match status" value="2"/>
</dbReference>
<dbReference type="Gene3D" id="2.120.10.30">
    <property type="entry name" value="TolB, C-terminal domain"/>
    <property type="match status" value="1"/>
</dbReference>
<evidence type="ECO:0000259" key="1">
    <source>
        <dbReference type="Pfam" id="PF01833"/>
    </source>
</evidence>
<accession>A0A2T0SR81</accession>
<keyword evidence="3" id="KW-1185">Reference proteome</keyword>
<feature type="domain" description="IPT/TIG" evidence="1">
    <location>
        <begin position="111"/>
        <end position="186"/>
    </location>
</feature>
<dbReference type="OrthoDB" id="915083at2"/>
<dbReference type="PANTHER" id="PTHR13833:SF71">
    <property type="entry name" value="NHL DOMAIN-CONTAINING PROTEIN"/>
    <property type="match status" value="1"/>
</dbReference>
<reference evidence="2 3" key="1">
    <citation type="submission" date="2018-03" db="EMBL/GenBank/DDBJ databases">
        <title>Genomic Encyclopedia of Archaeal and Bacterial Type Strains, Phase II (KMG-II): from individual species to whole genera.</title>
        <authorList>
            <person name="Goeker M."/>
        </authorList>
    </citation>
    <scope>NUCLEOTIDE SEQUENCE [LARGE SCALE GENOMIC DNA]</scope>
    <source>
        <strain evidence="2 3">DSM 28354</strain>
    </source>
</reference>
<evidence type="ECO:0000313" key="3">
    <source>
        <dbReference type="Proteomes" id="UP000238375"/>
    </source>
</evidence>
<dbReference type="InterPro" id="IPR014756">
    <property type="entry name" value="Ig_E-set"/>
</dbReference>
<sequence length="510" mass="53449">MKTHWLILLLGLVWACKKQETPNPFGIERFDPVQGVAGTTVTIQGTGFSTDVTKNSVKFGGSSSATVTSANPTQLVVTVPGTARTGRITVEADGQTVTSATDFTVPTGPGLTSFSPEQGEEGDAVTLKGYNFTSTLTVKFNGVAVQRTNLVQIGTSELRVVVPDGATTGKITLEDASGQTASSKEFTVIVPLSGKATVSKLAALPAYASAGADGVRLALGNGSAGIGNNLFITGPGQKTVYRMDLVTLAVAPFQTIANAPVSIAVAGDQLVFGDTDDGYYYTCRFDRLSRSTTANDQARSFSLKPSGPLYREFNLIGTNSENELIGINSSTAGGNTASSFTATIVNSQLKGSPQRANAHLATNGKSVFVFCNQTLWRLQADKTLKRVAGSPGQAGYVDGPADAARFQDGGYARGNAITVDQNDNVYVADYGSGCIRRVDASGTVTTVAGNQKLANSTGSTKPGRSHRMAFRFDQFDLAIDPNTGVLYVIANNNESGTTLRFALYKVIFDA</sequence>
<proteinExistence type="predicted"/>
<feature type="domain" description="IPT/TIG" evidence="1">
    <location>
        <begin position="27"/>
        <end position="104"/>
    </location>
</feature>
<name>A0A2T0SR81_9BACT</name>
<dbReference type="SUPFAM" id="SSF63829">
    <property type="entry name" value="Calcium-dependent phosphotriesterase"/>
    <property type="match status" value="1"/>
</dbReference>
<dbReference type="Gene3D" id="2.60.40.10">
    <property type="entry name" value="Immunoglobulins"/>
    <property type="match status" value="2"/>
</dbReference>
<dbReference type="CDD" id="cd00102">
    <property type="entry name" value="IPT"/>
    <property type="match status" value="1"/>
</dbReference>
<evidence type="ECO:0000313" key="2">
    <source>
        <dbReference type="EMBL" id="PRY35925.1"/>
    </source>
</evidence>
<dbReference type="AlphaFoldDB" id="A0A2T0SR81"/>
<dbReference type="Proteomes" id="UP000238375">
    <property type="component" value="Unassembled WGS sequence"/>
</dbReference>
<dbReference type="InterPro" id="IPR013783">
    <property type="entry name" value="Ig-like_fold"/>
</dbReference>